<dbReference type="AlphaFoldDB" id="A0A9P5MYP9"/>
<comment type="caution">
    <text evidence="2">The sequence shown here is derived from an EMBL/GenBank/DDBJ whole genome shotgun (WGS) entry which is preliminary data.</text>
</comment>
<accession>A0A9P5MYP9</accession>
<dbReference type="Proteomes" id="UP000759537">
    <property type="component" value="Unassembled WGS sequence"/>
</dbReference>
<evidence type="ECO:0000313" key="3">
    <source>
        <dbReference type="Proteomes" id="UP000759537"/>
    </source>
</evidence>
<protein>
    <submittedName>
        <fullName evidence="2">Uncharacterized protein</fullName>
    </submittedName>
</protein>
<proteinExistence type="predicted"/>
<keyword evidence="3" id="KW-1185">Reference proteome</keyword>
<feature type="compositionally biased region" description="Basic and acidic residues" evidence="1">
    <location>
        <begin position="35"/>
        <end position="45"/>
    </location>
</feature>
<dbReference type="EMBL" id="WHVB01000006">
    <property type="protein sequence ID" value="KAF8482011.1"/>
    <property type="molecule type" value="Genomic_DNA"/>
</dbReference>
<reference evidence="2" key="2">
    <citation type="journal article" date="2020" name="Nat. Commun.">
        <title>Large-scale genome sequencing of mycorrhizal fungi provides insights into the early evolution of symbiotic traits.</title>
        <authorList>
            <person name="Miyauchi S."/>
            <person name="Kiss E."/>
            <person name="Kuo A."/>
            <person name="Drula E."/>
            <person name="Kohler A."/>
            <person name="Sanchez-Garcia M."/>
            <person name="Morin E."/>
            <person name="Andreopoulos B."/>
            <person name="Barry K.W."/>
            <person name="Bonito G."/>
            <person name="Buee M."/>
            <person name="Carver A."/>
            <person name="Chen C."/>
            <person name="Cichocki N."/>
            <person name="Clum A."/>
            <person name="Culley D."/>
            <person name="Crous P.W."/>
            <person name="Fauchery L."/>
            <person name="Girlanda M."/>
            <person name="Hayes R.D."/>
            <person name="Keri Z."/>
            <person name="LaButti K."/>
            <person name="Lipzen A."/>
            <person name="Lombard V."/>
            <person name="Magnuson J."/>
            <person name="Maillard F."/>
            <person name="Murat C."/>
            <person name="Nolan M."/>
            <person name="Ohm R.A."/>
            <person name="Pangilinan J."/>
            <person name="Pereira M.F."/>
            <person name="Perotto S."/>
            <person name="Peter M."/>
            <person name="Pfister S."/>
            <person name="Riley R."/>
            <person name="Sitrit Y."/>
            <person name="Stielow J.B."/>
            <person name="Szollosi G."/>
            <person name="Zifcakova L."/>
            <person name="Stursova M."/>
            <person name="Spatafora J.W."/>
            <person name="Tedersoo L."/>
            <person name="Vaario L.M."/>
            <person name="Yamada A."/>
            <person name="Yan M."/>
            <person name="Wang P."/>
            <person name="Xu J."/>
            <person name="Bruns T."/>
            <person name="Baldrian P."/>
            <person name="Vilgalys R."/>
            <person name="Dunand C."/>
            <person name="Henrissat B."/>
            <person name="Grigoriev I.V."/>
            <person name="Hibbett D."/>
            <person name="Nagy L.G."/>
            <person name="Martin F.M."/>
        </authorList>
    </citation>
    <scope>NUCLEOTIDE SEQUENCE</scope>
    <source>
        <strain evidence="2">Prilba</strain>
    </source>
</reference>
<sequence length="79" mass="8369">MGLLTLLRMSQKVVCVRARMCGLTSAGMCVLPATSHERATRRRDAPGQLLEDPYDNGGLGSGVGTVVSLPARLRTRGEG</sequence>
<gene>
    <name evidence="2" type="ORF">DFH94DRAFT_734552</name>
</gene>
<reference evidence="2" key="1">
    <citation type="submission" date="2019-10" db="EMBL/GenBank/DDBJ databases">
        <authorList>
            <consortium name="DOE Joint Genome Institute"/>
            <person name="Kuo A."/>
            <person name="Miyauchi S."/>
            <person name="Kiss E."/>
            <person name="Drula E."/>
            <person name="Kohler A."/>
            <person name="Sanchez-Garcia M."/>
            <person name="Andreopoulos B."/>
            <person name="Barry K.W."/>
            <person name="Bonito G."/>
            <person name="Buee M."/>
            <person name="Carver A."/>
            <person name="Chen C."/>
            <person name="Cichocki N."/>
            <person name="Clum A."/>
            <person name="Culley D."/>
            <person name="Crous P.W."/>
            <person name="Fauchery L."/>
            <person name="Girlanda M."/>
            <person name="Hayes R."/>
            <person name="Keri Z."/>
            <person name="LaButti K."/>
            <person name="Lipzen A."/>
            <person name="Lombard V."/>
            <person name="Magnuson J."/>
            <person name="Maillard F."/>
            <person name="Morin E."/>
            <person name="Murat C."/>
            <person name="Nolan M."/>
            <person name="Ohm R."/>
            <person name="Pangilinan J."/>
            <person name="Pereira M."/>
            <person name="Perotto S."/>
            <person name="Peter M."/>
            <person name="Riley R."/>
            <person name="Sitrit Y."/>
            <person name="Stielow B."/>
            <person name="Szollosi G."/>
            <person name="Zifcakova L."/>
            <person name="Stursova M."/>
            <person name="Spatafora J.W."/>
            <person name="Tedersoo L."/>
            <person name="Vaario L.-M."/>
            <person name="Yamada A."/>
            <person name="Yan M."/>
            <person name="Wang P."/>
            <person name="Xu J."/>
            <person name="Bruns T."/>
            <person name="Baldrian P."/>
            <person name="Vilgalys R."/>
            <person name="Henrissat B."/>
            <person name="Grigoriev I.V."/>
            <person name="Hibbett D."/>
            <person name="Nagy L.G."/>
            <person name="Martin F.M."/>
        </authorList>
    </citation>
    <scope>NUCLEOTIDE SEQUENCE</scope>
    <source>
        <strain evidence="2">Prilba</strain>
    </source>
</reference>
<feature type="region of interest" description="Disordered" evidence="1">
    <location>
        <begin position="35"/>
        <end position="57"/>
    </location>
</feature>
<organism evidence="2 3">
    <name type="scientific">Russula ochroleuca</name>
    <dbReference type="NCBI Taxonomy" id="152965"/>
    <lineage>
        <taxon>Eukaryota</taxon>
        <taxon>Fungi</taxon>
        <taxon>Dikarya</taxon>
        <taxon>Basidiomycota</taxon>
        <taxon>Agaricomycotina</taxon>
        <taxon>Agaricomycetes</taxon>
        <taxon>Russulales</taxon>
        <taxon>Russulaceae</taxon>
        <taxon>Russula</taxon>
    </lineage>
</organism>
<evidence type="ECO:0000256" key="1">
    <source>
        <dbReference type="SAM" id="MobiDB-lite"/>
    </source>
</evidence>
<evidence type="ECO:0000313" key="2">
    <source>
        <dbReference type="EMBL" id="KAF8482011.1"/>
    </source>
</evidence>
<name>A0A9P5MYP9_9AGAM</name>